<comment type="similarity">
    <text evidence="1">Belongs to the GID4/VID24 family.</text>
</comment>
<proteinExistence type="inferred from homology"/>
<feature type="region of interest" description="Disordered" evidence="2">
    <location>
        <begin position="190"/>
        <end position="238"/>
    </location>
</feature>
<reference evidence="3 4" key="1">
    <citation type="journal article" date="2015" name="Biotechnol. Biofuels">
        <title>Enhanced degradation of softwood versus hardwood by the white-rot fungus Pycnoporus coccineus.</title>
        <authorList>
            <person name="Couturier M."/>
            <person name="Navarro D."/>
            <person name="Chevret D."/>
            <person name="Henrissat B."/>
            <person name="Piumi F."/>
            <person name="Ruiz-Duenas F.J."/>
            <person name="Martinez A.T."/>
            <person name="Grigoriev I.V."/>
            <person name="Riley R."/>
            <person name="Lipzen A."/>
            <person name="Berrin J.G."/>
            <person name="Master E.R."/>
            <person name="Rosso M.N."/>
        </authorList>
    </citation>
    <scope>NUCLEOTIDE SEQUENCE [LARGE SCALE GENOMIC DNA]</scope>
    <source>
        <strain evidence="3 4">BRFM310</strain>
    </source>
</reference>
<feature type="compositionally biased region" description="Low complexity" evidence="2">
    <location>
        <begin position="213"/>
        <end position="227"/>
    </location>
</feature>
<dbReference type="GO" id="GO:0034657">
    <property type="term" value="C:GID complex"/>
    <property type="evidence" value="ECO:0007669"/>
    <property type="project" value="TreeGrafter"/>
</dbReference>
<evidence type="ECO:0000256" key="1">
    <source>
        <dbReference type="ARBA" id="ARBA00061469"/>
    </source>
</evidence>
<evidence type="ECO:0008006" key="5">
    <source>
        <dbReference type="Google" id="ProtNLM"/>
    </source>
</evidence>
<evidence type="ECO:0000313" key="4">
    <source>
        <dbReference type="Proteomes" id="UP000193067"/>
    </source>
</evidence>
<protein>
    <recommendedName>
        <fullName evidence="5">Vacuolar import and degradation protein</fullName>
    </recommendedName>
</protein>
<feature type="compositionally biased region" description="Low complexity" evidence="2">
    <location>
        <begin position="10"/>
        <end position="22"/>
    </location>
</feature>
<organism evidence="3 4">
    <name type="scientific">Trametes coccinea (strain BRFM310)</name>
    <name type="common">Pycnoporus coccineus</name>
    <dbReference type="NCBI Taxonomy" id="1353009"/>
    <lineage>
        <taxon>Eukaryota</taxon>
        <taxon>Fungi</taxon>
        <taxon>Dikarya</taxon>
        <taxon>Basidiomycota</taxon>
        <taxon>Agaricomycotina</taxon>
        <taxon>Agaricomycetes</taxon>
        <taxon>Polyporales</taxon>
        <taxon>Polyporaceae</taxon>
        <taxon>Trametes</taxon>
    </lineage>
</organism>
<dbReference type="GO" id="GO:0005773">
    <property type="term" value="C:vacuole"/>
    <property type="evidence" value="ECO:0007669"/>
    <property type="project" value="GOC"/>
</dbReference>
<dbReference type="InterPro" id="IPR018618">
    <property type="entry name" value="GID4/10-like"/>
</dbReference>
<dbReference type="AlphaFoldDB" id="A0A1Y2ILQ1"/>
<feature type="compositionally biased region" description="Low complexity" evidence="2">
    <location>
        <begin position="136"/>
        <end position="161"/>
    </location>
</feature>
<dbReference type="Pfam" id="PF09783">
    <property type="entry name" value="Vac_ImportDeg"/>
    <property type="match status" value="1"/>
</dbReference>
<accession>A0A1Y2ILQ1</accession>
<feature type="compositionally biased region" description="Low complexity" evidence="2">
    <location>
        <begin position="418"/>
        <end position="431"/>
    </location>
</feature>
<sequence>MPAEHPIPALLDSQQPDQPQSQQVKLCLACRSPLAAADAPSAATAPFLFHHDVQEDSPVETTLVCASCRSRLAPPARDREDMFAEVERQLLRRAASLQPAGNEAALHDSLHVSAHPQPPSPLLDHPCPPQDLLMEASPAPASATAATSSPRPFSSSTGDAAPCPPSPAHPARFDKLPATAISSPVLARPTLTPIDTSHASSSQAPTAQPRPDQAAASQASGSRQRPSLVPSSPAPDPLLDITRLRVRSQGHHCLYPGATFQGTQKSGRNSYDVNVTIVDVDFASSHLCGYLRIRGLTDDWPELTTYFDAEIIGSRYGFLTRNWGATEQEDMVHWGRFPAFRYVKNELNKPHLTMKDALNRGAVFMRWKEKFLVPDHRVQDINGASFAGFYYVCVDFNPQQTGSVHLPTPAENMIDVGTSPPTATTTPSAGSMTKPESVPRSRRISVNRGSRRPGRSASRGCPSNVATMSGFYFHQNSEPYQQLSLVHVPEHTSSCFEFR</sequence>
<dbReference type="GO" id="GO:0043161">
    <property type="term" value="P:proteasome-mediated ubiquitin-dependent protein catabolic process"/>
    <property type="evidence" value="ECO:0007669"/>
    <property type="project" value="TreeGrafter"/>
</dbReference>
<name>A0A1Y2ILQ1_TRAC3</name>
<dbReference type="GO" id="GO:0007039">
    <property type="term" value="P:protein catabolic process in the vacuole"/>
    <property type="evidence" value="ECO:0007669"/>
    <property type="project" value="TreeGrafter"/>
</dbReference>
<feature type="region of interest" description="Disordered" evidence="2">
    <location>
        <begin position="111"/>
        <end position="173"/>
    </location>
</feature>
<dbReference type="PANTHER" id="PTHR14534:SF3">
    <property type="entry name" value="GID COMPLEX SUBUNIT 4 HOMOLOG"/>
    <property type="match status" value="1"/>
</dbReference>
<dbReference type="STRING" id="1353009.A0A1Y2ILQ1"/>
<dbReference type="GO" id="GO:0006623">
    <property type="term" value="P:protein targeting to vacuole"/>
    <property type="evidence" value="ECO:0007669"/>
    <property type="project" value="TreeGrafter"/>
</dbReference>
<keyword evidence="4" id="KW-1185">Reference proteome</keyword>
<dbReference type="EMBL" id="KZ084110">
    <property type="protein sequence ID" value="OSD01544.1"/>
    <property type="molecule type" value="Genomic_DNA"/>
</dbReference>
<dbReference type="OrthoDB" id="62at2759"/>
<dbReference type="Proteomes" id="UP000193067">
    <property type="component" value="Unassembled WGS sequence"/>
</dbReference>
<feature type="region of interest" description="Disordered" evidence="2">
    <location>
        <begin position="1"/>
        <end position="22"/>
    </location>
</feature>
<evidence type="ECO:0000256" key="2">
    <source>
        <dbReference type="SAM" id="MobiDB-lite"/>
    </source>
</evidence>
<dbReference type="GO" id="GO:0045721">
    <property type="term" value="P:negative regulation of gluconeogenesis"/>
    <property type="evidence" value="ECO:0007669"/>
    <property type="project" value="TreeGrafter"/>
</dbReference>
<evidence type="ECO:0000313" key="3">
    <source>
        <dbReference type="EMBL" id="OSD01544.1"/>
    </source>
</evidence>
<feature type="compositionally biased region" description="Polar residues" evidence="2">
    <location>
        <begin position="193"/>
        <end position="206"/>
    </location>
</feature>
<gene>
    <name evidence="3" type="ORF">PYCCODRAFT_1452632</name>
</gene>
<dbReference type="PANTHER" id="PTHR14534">
    <property type="entry name" value="VACUOLAR IMPORT AND DEGRADATION PROTEIN 24"/>
    <property type="match status" value="1"/>
</dbReference>
<feature type="compositionally biased region" description="Pro residues" evidence="2">
    <location>
        <begin position="116"/>
        <end position="129"/>
    </location>
</feature>
<feature type="compositionally biased region" description="Basic residues" evidence="2">
    <location>
        <begin position="440"/>
        <end position="454"/>
    </location>
</feature>
<feature type="region of interest" description="Disordered" evidence="2">
    <location>
        <begin position="418"/>
        <end position="462"/>
    </location>
</feature>